<accession>A0A0K2V8X8</accession>
<feature type="non-terminal residue" evidence="1">
    <location>
        <position position="76"/>
    </location>
</feature>
<evidence type="ECO:0000313" key="1">
    <source>
        <dbReference type="EMBL" id="CDW46998.1"/>
    </source>
</evidence>
<organism evidence="1">
    <name type="scientific">Lepeophtheirus salmonis</name>
    <name type="common">Salmon louse</name>
    <name type="synonym">Caligus salmonis</name>
    <dbReference type="NCBI Taxonomy" id="72036"/>
    <lineage>
        <taxon>Eukaryota</taxon>
        <taxon>Metazoa</taxon>
        <taxon>Ecdysozoa</taxon>
        <taxon>Arthropoda</taxon>
        <taxon>Crustacea</taxon>
        <taxon>Multicrustacea</taxon>
        <taxon>Hexanauplia</taxon>
        <taxon>Copepoda</taxon>
        <taxon>Siphonostomatoida</taxon>
        <taxon>Caligidae</taxon>
        <taxon>Lepeophtheirus</taxon>
    </lineage>
</organism>
<reference evidence="1" key="1">
    <citation type="submission" date="2014-05" db="EMBL/GenBank/DDBJ databases">
        <authorList>
            <person name="Chronopoulou M."/>
        </authorList>
    </citation>
    <scope>NUCLEOTIDE SEQUENCE</scope>
    <source>
        <tissue evidence="1">Whole organism</tissue>
    </source>
</reference>
<dbReference type="EMBL" id="HACA01029637">
    <property type="protein sequence ID" value="CDW46998.1"/>
    <property type="molecule type" value="Transcribed_RNA"/>
</dbReference>
<protein>
    <submittedName>
        <fullName evidence="1">Uncharacterized protein</fullName>
    </submittedName>
</protein>
<dbReference type="AlphaFoldDB" id="A0A0K2V8X8"/>
<sequence>MNHHDFRLNIAETLVKHQNLRIRKGGILAPIPILVRYGEANHHLVSCKQGRCIVYIKNTRLIYQKCEKRLHKTVCI</sequence>
<proteinExistence type="predicted"/>
<name>A0A0K2V8X8_LEPSM</name>